<dbReference type="GO" id="GO:0005886">
    <property type="term" value="C:plasma membrane"/>
    <property type="evidence" value="ECO:0007669"/>
    <property type="project" value="TreeGrafter"/>
</dbReference>
<dbReference type="Proteomes" id="UP000289166">
    <property type="component" value="Unassembled WGS sequence"/>
</dbReference>
<dbReference type="EMBL" id="RLII01000002">
    <property type="protein sequence ID" value="RXE60287.1"/>
    <property type="molecule type" value="Genomic_DNA"/>
</dbReference>
<keyword evidence="6 8" id="KW-0472">Membrane</keyword>
<evidence type="ECO:0000256" key="8">
    <source>
        <dbReference type="SAM" id="Phobius"/>
    </source>
</evidence>
<accession>A0A4Q0I8F4</accession>
<dbReference type="PANTHER" id="PTHR37820:SF1">
    <property type="entry name" value="CELL DIVISION PROTEIN FTSQ"/>
    <property type="match status" value="1"/>
</dbReference>
<dbReference type="PANTHER" id="PTHR37820">
    <property type="entry name" value="CELL DIVISION PROTEIN DIVIB"/>
    <property type="match status" value="1"/>
</dbReference>
<keyword evidence="3" id="KW-0132">Cell division</keyword>
<protein>
    <submittedName>
        <fullName evidence="10">FtsQ-type POTRA domain-containing protein</fullName>
    </submittedName>
</protein>
<dbReference type="AlphaFoldDB" id="A0A4Q0I8F4"/>
<evidence type="ECO:0000256" key="5">
    <source>
        <dbReference type="ARBA" id="ARBA00022989"/>
    </source>
</evidence>
<reference evidence="11" key="1">
    <citation type="submission" date="2018-11" db="EMBL/GenBank/DDBJ databases">
        <title>Genome sequencing of a novel mesophilic and cellulolytic organism within the genus Hungateiclostridium.</title>
        <authorList>
            <person name="Rettenmaier R."/>
            <person name="Liebl W."/>
            <person name="Zverlov V."/>
        </authorList>
    </citation>
    <scope>NUCLEOTIDE SEQUENCE [LARGE SCALE GENOMIC DNA]</scope>
    <source>
        <strain evidence="11">N2K1</strain>
    </source>
</reference>
<keyword evidence="4 8" id="KW-0812">Transmembrane</keyword>
<comment type="caution">
    <text evidence="10">The sequence shown here is derived from an EMBL/GenBank/DDBJ whole genome shotgun (WGS) entry which is preliminary data.</text>
</comment>
<dbReference type="OrthoDB" id="1739107at2"/>
<dbReference type="GO" id="GO:0051301">
    <property type="term" value="P:cell division"/>
    <property type="evidence" value="ECO:0007669"/>
    <property type="project" value="UniProtKB-KW"/>
</dbReference>
<evidence type="ECO:0000259" key="9">
    <source>
        <dbReference type="PROSITE" id="PS51779"/>
    </source>
</evidence>
<evidence type="ECO:0000313" key="10">
    <source>
        <dbReference type="EMBL" id="RXE60287.1"/>
    </source>
</evidence>
<evidence type="ECO:0000256" key="7">
    <source>
        <dbReference type="ARBA" id="ARBA00023306"/>
    </source>
</evidence>
<keyword evidence="2" id="KW-1003">Cell membrane</keyword>
<evidence type="ECO:0000256" key="4">
    <source>
        <dbReference type="ARBA" id="ARBA00022692"/>
    </source>
</evidence>
<evidence type="ECO:0000256" key="2">
    <source>
        <dbReference type="ARBA" id="ARBA00022475"/>
    </source>
</evidence>
<dbReference type="InterPro" id="IPR050487">
    <property type="entry name" value="FtsQ_DivIB"/>
</dbReference>
<evidence type="ECO:0000256" key="1">
    <source>
        <dbReference type="ARBA" id="ARBA00004370"/>
    </source>
</evidence>
<name>A0A4Q0I8F4_9FIRM</name>
<dbReference type="RefSeq" id="WP_069194023.1">
    <property type="nucleotide sequence ID" value="NZ_RLII01000002.1"/>
</dbReference>
<organism evidence="10 11">
    <name type="scientific">Acetivibrio mesophilus</name>
    <dbReference type="NCBI Taxonomy" id="2487273"/>
    <lineage>
        <taxon>Bacteria</taxon>
        <taxon>Bacillati</taxon>
        <taxon>Bacillota</taxon>
        <taxon>Clostridia</taxon>
        <taxon>Eubacteriales</taxon>
        <taxon>Oscillospiraceae</taxon>
        <taxon>Acetivibrio</taxon>
    </lineage>
</organism>
<comment type="subcellular location">
    <subcellularLocation>
        <location evidence="1">Membrane</location>
    </subcellularLocation>
</comment>
<evidence type="ECO:0000256" key="3">
    <source>
        <dbReference type="ARBA" id="ARBA00022618"/>
    </source>
</evidence>
<gene>
    <name evidence="10" type="ORF">EFD62_03440</name>
</gene>
<dbReference type="InterPro" id="IPR013685">
    <property type="entry name" value="POTRA_FtsQ_type"/>
</dbReference>
<dbReference type="Pfam" id="PF08478">
    <property type="entry name" value="POTRA_1"/>
    <property type="match status" value="1"/>
</dbReference>
<keyword evidence="11" id="KW-1185">Reference proteome</keyword>
<keyword evidence="5 8" id="KW-1133">Transmembrane helix</keyword>
<dbReference type="PROSITE" id="PS51779">
    <property type="entry name" value="POTRA"/>
    <property type="match status" value="1"/>
</dbReference>
<evidence type="ECO:0000313" key="11">
    <source>
        <dbReference type="Proteomes" id="UP000289166"/>
    </source>
</evidence>
<keyword evidence="7" id="KW-0131">Cell cycle</keyword>
<proteinExistence type="predicted"/>
<feature type="domain" description="POTRA" evidence="9">
    <location>
        <begin position="52"/>
        <end position="132"/>
    </location>
</feature>
<dbReference type="InterPro" id="IPR034746">
    <property type="entry name" value="POTRA"/>
</dbReference>
<feature type="transmembrane region" description="Helical" evidence="8">
    <location>
        <begin position="26"/>
        <end position="52"/>
    </location>
</feature>
<sequence length="286" mass="32322">MKIQEITTGAEYQPQKKHKRKKKKRILSFFKFVFFFLLIAAILVCLGLSPLFSVKRIEVYGNKHYNSSEVIDASGLIIGNNWFKSNSVNLKGIVTFRSIDAEKLLLQRCPYLKSAVVRINFMGVVGIEVTERDPVALVPYMGSNLVIDSESFVLTLSSNAADEKFPVIKGLECDSYTLGQALSVHDPKYLEAFGKVMEVIATADANAGERGKEFSIKDAISYIDISDLDNINLYLDSRIAVNLGNYKEISEYRINFLREIFYFQLKEEDKGLLDFTSGEYPSFIPD</sequence>
<evidence type="ECO:0000256" key="6">
    <source>
        <dbReference type="ARBA" id="ARBA00023136"/>
    </source>
</evidence>